<accession>A0A1B2JIX6</accession>
<evidence type="ECO:0000313" key="2">
    <source>
        <dbReference type="EMBL" id="ANZ77976.1"/>
    </source>
</evidence>
<dbReference type="EMBL" id="CP014587">
    <property type="protein sequence ID" value="ANZ77976.1"/>
    <property type="molecule type" value="Genomic_DNA"/>
</dbReference>
<keyword evidence="3" id="KW-1185">Reference proteome</keyword>
<dbReference type="PANTHER" id="PTHR39142:SF1">
    <property type="entry name" value="AEL197CP"/>
    <property type="match status" value="1"/>
</dbReference>
<dbReference type="Proteomes" id="UP000094565">
    <property type="component" value="Chromosome 4"/>
</dbReference>
<sequence length="589" mass="67120">MFSFIIGILLWSLVVQALSSSMWPNCYDLLTTVEGKSLTHKYYHPEVTLQECLNLECDDLIDDQDRKQCLEIQKFDIEPLDFLERDIDYTSQIDQDFLVHRSFRFTSVDLSTDDDNQLNDWKPVRKYISQNETHYYEFPINNTNPGVSSSFDALIFITGNICSLPDTDLDENGLSLYYTFNQSVFSIETIDQMNKLEFNLGYVQALASNPTSAPFSTLYVAVQPNDVGTNTTSGQWTYELGISQNGLVFQWDDRAWAHLLDADGETALLMTGALDTDLYSNISDIDPGLTDSYSLHLFDFSYKSTFRNLNRSWCAIKSGPELSSISINTSFVQKNESIREQFYVQNLNSSSQYIAYLTQNSGTQNSDSGGTVFHQFEFETMLEDTCTLIYDLEFCNNVDYAVPMSMEFFNGLVSATELGALYDDYAKEHYENFTKSLQIVQCDTDASSRYSPLRTCQDCANSYQNWLCSVLIPRCTTRNHTSGYKYRTTSDGRNSFINEEIQPPNPYYEILPCVDSCNAIVRDCPGSFGFVCPTTNETIRESYYWDEGESYVSCNSLGFIVKSSGVKLSVERNLEIVIALWIVIIYKLL</sequence>
<dbReference type="GO" id="GO:0098703">
    <property type="term" value="P:calcium ion import across plasma membrane"/>
    <property type="evidence" value="ECO:0007669"/>
    <property type="project" value="InterPro"/>
</dbReference>
<feature type="chain" id="PRO_5008539511" evidence="1">
    <location>
        <begin position="18"/>
        <end position="589"/>
    </location>
</feature>
<name>A0A1B2JIX6_PICPA</name>
<dbReference type="Pfam" id="PF12929">
    <property type="entry name" value="Mid1"/>
    <property type="match status" value="1"/>
</dbReference>
<dbReference type="GO" id="GO:0005262">
    <property type="term" value="F:calcium channel activity"/>
    <property type="evidence" value="ECO:0007669"/>
    <property type="project" value="InterPro"/>
</dbReference>
<evidence type="ECO:0000313" key="3">
    <source>
        <dbReference type="Proteomes" id="UP000094565"/>
    </source>
</evidence>
<dbReference type="InterPro" id="IPR036790">
    <property type="entry name" value="Frizzled_dom_sf"/>
</dbReference>
<gene>
    <name evidence="2" type="primary">MID1</name>
    <name evidence="2" type="ORF">ATY40_BA7505195</name>
</gene>
<proteinExistence type="predicted"/>
<dbReference type="Gene3D" id="1.10.2000.10">
    <property type="entry name" value="Frizzled cysteine-rich domain"/>
    <property type="match status" value="1"/>
</dbReference>
<organism evidence="2 3">
    <name type="scientific">Komagataella pastoris</name>
    <name type="common">Yeast</name>
    <name type="synonym">Pichia pastoris</name>
    <dbReference type="NCBI Taxonomy" id="4922"/>
    <lineage>
        <taxon>Eukaryota</taxon>
        <taxon>Fungi</taxon>
        <taxon>Dikarya</taxon>
        <taxon>Ascomycota</taxon>
        <taxon>Saccharomycotina</taxon>
        <taxon>Pichiomycetes</taxon>
        <taxon>Pichiales</taxon>
        <taxon>Pichiaceae</taxon>
        <taxon>Komagataella</taxon>
    </lineage>
</organism>
<keyword evidence="1" id="KW-0732">Signal</keyword>
<dbReference type="OrthoDB" id="5405745at2759"/>
<dbReference type="InterPro" id="IPR024338">
    <property type="entry name" value="MID1/Yam8"/>
</dbReference>
<dbReference type="PANTHER" id="PTHR39142">
    <property type="entry name" value="MID1P"/>
    <property type="match status" value="1"/>
</dbReference>
<reference evidence="2 3" key="1">
    <citation type="submission" date="2016-02" db="EMBL/GenBank/DDBJ databases">
        <title>Comparative genomic and transcriptomic foundation for Pichia pastoris.</title>
        <authorList>
            <person name="Love K.R."/>
            <person name="Shah K.A."/>
            <person name="Whittaker C.A."/>
            <person name="Wu J."/>
            <person name="Bartlett M.C."/>
            <person name="Ma D."/>
            <person name="Leeson R.L."/>
            <person name="Priest M."/>
            <person name="Young S.K."/>
            <person name="Love J.C."/>
        </authorList>
    </citation>
    <scope>NUCLEOTIDE SEQUENCE [LARGE SCALE GENOMIC DNA]</scope>
    <source>
        <strain evidence="2 3">ATCC 28485</strain>
    </source>
</reference>
<protein>
    <submittedName>
        <fullName evidence="2">BA75_05195T0</fullName>
    </submittedName>
</protein>
<feature type="signal peptide" evidence="1">
    <location>
        <begin position="1"/>
        <end position="17"/>
    </location>
</feature>
<dbReference type="AlphaFoldDB" id="A0A1B2JIX6"/>
<evidence type="ECO:0000256" key="1">
    <source>
        <dbReference type="SAM" id="SignalP"/>
    </source>
</evidence>